<dbReference type="Proteomes" id="UP001589568">
    <property type="component" value="Unassembled WGS sequence"/>
</dbReference>
<accession>A0ABV5NYA9</accession>
<evidence type="ECO:0000313" key="2">
    <source>
        <dbReference type="Proteomes" id="UP001589568"/>
    </source>
</evidence>
<evidence type="ECO:0000313" key="1">
    <source>
        <dbReference type="EMBL" id="MFB9475304.1"/>
    </source>
</evidence>
<sequence>MADDQNFEPPGQVEGGLPEHTVFTADLPDATPIAAAVERVAEKWLGVRGVEAVTHVQGPGGADVVQVMVRDQAALDRLASRLPSDVDGFPVTVEISGTFRAQ</sequence>
<name>A0ABV5NYA9_9ACTN</name>
<proteinExistence type="predicted"/>
<gene>
    <name evidence="1" type="ORF">ACFFR3_37945</name>
</gene>
<comment type="caution">
    <text evidence="1">The sequence shown here is derived from an EMBL/GenBank/DDBJ whole genome shotgun (WGS) entry which is preliminary data.</text>
</comment>
<keyword evidence="2" id="KW-1185">Reference proteome</keyword>
<dbReference type="EMBL" id="JBHMCF010000041">
    <property type="protein sequence ID" value="MFB9475304.1"/>
    <property type="molecule type" value="Genomic_DNA"/>
</dbReference>
<organism evidence="1 2">
    <name type="scientific">Nonomuraea salmonea</name>
    <dbReference type="NCBI Taxonomy" id="46181"/>
    <lineage>
        <taxon>Bacteria</taxon>
        <taxon>Bacillati</taxon>
        <taxon>Actinomycetota</taxon>
        <taxon>Actinomycetes</taxon>
        <taxon>Streptosporangiales</taxon>
        <taxon>Streptosporangiaceae</taxon>
        <taxon>Nonomuraea</taxon>
    </lineage>
</organism>
<reference evidence="1 2" key="1">
    <citation type="submission" date="2024-09" db="EMBL/GenBank/DDBJ databases">
        <authorList>
            <person name="Sun Q."/>
            <person name="Mori K."/>
        </authorList>
    </citation>
    <scope>NUCLEOTIDE SEQUENCE [LARGE SCALE GENOMIC DNA]</scope>
    <source>
        <strain evidence="1 2">JCM 3324</strain>
    </source>
</reference>
<dbReference type="RefSeq" id="WP_364382089.1">
    <property type="nucleotide sequence ID" value="NZ_JBHMCF010000041.1"/>
</dbReference>
<protein>
    <submittedName>
        <fullName evidence="1">Uncharacterized protein</fullName>
    </submittedName>
</protein>